<evidence type="ECO:0000313" key="2">
    <source>
        <dbReference type="Proteomes" id="UP000184485"/>
    </source>
</evidence>
<accession>A0A1M4YH92</accession>
<dbReference type="AlphaFoldDB" id="A0A1M4YH92"/>
<sequence>MRRILVNVTTAADGTATVLSPKVSGKLHSITYLKDGTTAFTDGVDFTITANVSGENLWTESNVNAGTTRYPRAPTHTQAGAAALYAAGGVAVLDKIGLANDQAKIQIAQGGNAKKGAFLFLVD</sequence>
<reference evidence="1 2" key="1">
    <citation type="submission" date="2016-11" db="EMBL/GenBank/DDBJ databases">
        <authorList>
            <person name="Jaros S."/>
            <person name="Januszkiewicz K."/>
            <person name="Wedrychowicz H."/>
        </authorList>
    </citation>
    <scope>NUCLEOTIDE SEQUENCE [LARGE SCALE GENOMIC DNA]</scope>
    <source>
        <strain evidence="1 2">DSM 19436</strain>
    </source>
</reference>
<evidence type="ECO:0000313" key="1">
    <source>
        <dbReference type="EMBL" id="SHF05165.1"/>
    </source>
</evidence>
<gene>
    <name evidence="1" type="ORF">SAMN02745157_1522</name>
</gene>
<dbReference type="Proteomes" id="UP000184485">
    <property type="component" value="Unassembled WGS sequence"/>
</dbReference>
<keyword evidence="2" id="KW-1185">Reference proteome</keyword>
<organism evidence="1 2">
    <name type="scientific">Kaistia soli DSM 19436</name>
    <dbReference type="NCBI Taxonomy" id="1122133"/>
    <lineage>
        <taxon>Bacteria</taxon>
        <taxon>Pseudomonadati</taxon>
        <taxon>Pseudomonadota</taxon>
        <taxon>Alphaproteobacteria</taxon>
        <taxon>Hyphomicrobiales</taxon>
        <taxon>Kaistiaceae</taxon>
        <taxon>Kaistia</taxon>
    </lineage>
</organism>
<proteinExistence type="predicted"/>
<protein>
    <recommendedName>
        <fullName evidence="3">Bacteriophage lambda head decoration protein D</fullName>
    </recommendedName>
</protein>
<dbReference type="RefSeq" id="WP_073052062.1">
    <property type="nucleotide sequence ID" value="NZ_FQUP01000001.1"/>
</dbReference>
<dbReference type="OrthoDB" id="8266082at2"/>
<evidence type="ECO:0008006" key="3">
    <source>
        <dbReference type="Google" id="ProtNLM"/>
    </source>
</evidence>
<dbReference type="EMBL" id="FQUP01000001">
    <property type="protein sequence ID" value="SHF05165.1"/>
    <property type="molecule type" value="Genomic_DNA"/>
</dbReference>
<dbReference type="STRING" id="1122133.SAMN02745157_1522"/>
<name>A0A1M4YH92_9HYPH</name>